<keyword evidence="1" id="KW-0732">Signal</keyword>
<evidence type="ECO:0000313" key="2">
    <source>
        <dbReference type="EMBL" id="ALR72494.1"/>
    </source>
</evidence>
<organism evidence="2">
    <name type="scientific">Colaphellus bowringi</name>
    <dbReference type="NCBI Taxonomy" id="561076"/>
    <lineage>
        <taxon>Eukaryota</taxon>
        <taxon>Metazoa</taxon>
        <taxon>Ecdysozoa</taxon>
        <taxon>Arthropoda</taxon>
        <taxon>Hexapoda</taxon>
        <taxon>Insecta</taxon>
        <taxon>Pterygota</taxon>
        <taxon>Neoptera</taxon>
        <taxon>Endopterygota</taxon>
        <taxon>Coleoptera</taxon>
        <taxon>Polyphaga</taxon>
        <taxon>Cucujiformia</taxon>
        <taxon>Chrysomeloidea</taxon>
        <taxon>Chrysomelidae</taxon>
        <taxon>Chrysomelinae</taxon>
        <taxon>Chrysomelini</taxon>
        <taxon>Colaphellus</taxon>
    </lineage>
</organism>
<name>A0A0S3J404_9CUCU</name>
<feature type="chain" id="PRO_5006612712" evidence="1">
    <location>
        <begin position="17"/>
        <end position="133"/>
    </location>
</feature>
<proteinExistence type="evidence at transcript level"/>
<sequence>MKTGLILLCVVVAVLAGQLPEDEKERLRQVHLSCQADSKTYCDEDLLRKLGDNVNNPQVGIHMLCMSVKAGLQERNGDLNRSFIKSRIALVTEQAKVDGYVQKCAVKKETPEKTAAMLWLCFVQNGINYYHKL</sequence>
<evidence type="ECO:0000256" key="1">
    <source>
        <dbReference type="SAM" id="SignalP"/>
    </source>
</evidence>
<reference evidence="2" key="2">
    <citation type="submission" date="2015-08" db="EMBL/GenBank/DDBJ databases">
        <authorList>
            <person name="Babu N.S."/>
            <person name="Beckwith C.J."/>
            <person name="Beseler K.G."/>
            <person name="Brison A."/>
            <person name="Carone J.V."/>
            <person name="Caskin T.P."/>
            <person name="Diamond M."/>
            <person name="Durham M.E."/>
            <person name="Foxe J.M."/>
            <person name="Go M."/>
            <person name="Henderson B.A."/>
            <person name="Jones I.B."/>
            <person name="McGettigan J.A."/>
            <person name="Micheletti S.J."/>
            <person name="Nasrallah M.E."/>
            <person name="Ortiz D."/>
            <person name="Piller C.R."/>
            <person name="Privatt S.R."/>
            <person name="Schneider S.L."/>
            <person name="Sharp S."/>
            <person name="Smith T.C."/>
            <person name="Stanton J.D."/>
            <person name="Ullery H.E."/>
            <person name="Wilson R.J."/>
            <person name="Serrano M.G."/>
            <person name="Buck G."/>
            <person name="Lee V."/>
            <person name="Wang Y."/>
            <person name="Carvalho R."/>
            <person name="Voegtly L."/>
            <person name="Shi R."/>
            <person name="Duckworth R."/>
            <person name="Johnson A."/>
            <person name="Loviza R."/>
            <person name="Walstead R."/>
            <person name="Shah Z."/>
            <person name="Kiflezghi M."/>
            <person name="Wade K."/>
            <person name="Ball S.L."/>
            <person name="Bradley K.W."/>
            <person name="Asai D.J."/>
            <person name="Bowman C.A."/>
            <person name="Russell D.A."/>
            <person name="Pope W.H."/>
            <person name="Jacobs-Sera D."/>
            <person name="Hendrix R.W."/>
            <person name="Hatfull G.F."/>
        </authorList>
    </citation>
    <scope>NUCLEOTIDE SEQUENCE</scope>
</reference>
<reference evidence="2" key="1">
    <citation type="journal article" date="2015" name="BMC Genomics">
        <title>Candidate chemosensory genes identified in Colaphellus bowringi by antennal transcriptome analysis.</title>
        <authorList>
            <person name="Li X.M."/>
            <person name="Zhu X.Y."/>
            <person name="Wang Z.Q."/>
            <person name="Wang Y."/>
            <person name="He P."/>
            <person name="Chen G."/>
            <person name="Sun L."/>
            <person name="Deng D.G."/>
            <person name="Zhang Y.N."/>
        </authorList>
    </citation>
    <scope>NUCLEOTIDE SEQUENCE</scope>
</reference>
<accession>A0A0S3J404</accession>
<feature type="signal peptide" evidence="1">
    <location>
        <begin position="1"/>
        <end position="16"/>
    </location>
</feature>
<dbReference type="EMBL" id="KT381488">
    <property type="protein sequence ID" value="ALR72494.1"/>
    <property type="molecule type" value="mRNA"/>
</dbReference>
<protein>
    <submittedName>
        <fullName evidence="2">Odorant binding protein</fullName>
    </submittedName>
</protein>
<dbReference type="SUPFAM" id="SSF47565">
    <property type="entry name" value="Insect pheromone/odorant-binding proteins"/>
    <property type="match status" value="1"/>
</dbReference>
<dbReference type="CDD" id="cd23992">
    <property type="entry name" value="PBP_GOBP"/>
    <property type="match status" value="1"/>
</dbReference>
<dbReference type="InterPro" id="IPR006170">
    <property type="entry name" value="PBP/GOBP"/>
</dbReference>
<dbReference type="Pfam" id="PF01395">
    <property type="entry name" value="PBP_GOBP"/>
    <property type="match status" value="1"/>
</dbReference>
<dbReference type="GO" id="GO:0005549">
    <property type="term" value="F:odorant binding"/>
    <property type="evidence" value="ECO:0007669"/>
    <property type="project" value="InterPro"/>
</dbReference>
<dbReference type="AlphaFoldDB" id="A0A0S3J404"/>
<dbReference type="InterPro" id="IPR036728">
    <property type="entry name" value="PBP_GOBP_sf"/>
</dbReference>
<dbReference type="Gene3D" id="1.10.238.20">
    <property type="entry name" value="Pheromone/general odorant binding protein domain"/>
    <property type="match status" value="1"/>
</dbReference>